<proteinExistence type="predicted"/>
<protein>
    <recommendedName>
        <fullName evidence="4">Short-chain collagen C4</fullName>
    </recommendedName>
</protein>
<dbReference type="PANTHER" id="PTHR24024:SF18">
    <property type="entry name" value="SHORT-CHAIN COLLAGEN C4-LIKE"/>
    <property type="match status" value="1"/>
</dbReference>
<dbReference type="Proteomes" id="UP000242188">
    <property type="component" value="Unassembled WGS sequence"/>
</dbReference>
<keyword evidence="3" id="KW-1185">Reference proteome</keyword>
<dbReference type="InterPro" id="IPR051077">
    <property type="entry name" value="Ca-dependent_lectin"/>
</dbReference>
<keyword evidence="1" id="KW-0732">Signal</keyword>
<organism evidence="2 3">
    <name type="scientific">Mizuhopecten yessoensis</name>
    <name type="common">Japanese scallop</name>
    <name type="synonym">Patinopecten yessoensis</name>
    <dbReference type="NCBI Taxonomy" id="6573"/>
    <lineage>
        <taxon>Eukaryota</taxon>
        <taxon>Metazoa</taxon>
        <taxon>Spiralia</taxon>
        <taxon>Lophotrochozoa</taxon>
        <taxon>Mollusca</taxon>
        <taxon>Bivalvia</taxon>
        <taxon>Autobranchia</taxon>
        <taxon>Pteriomorphia</taxon>
        <taxon>Pectinida</taxon>
        <taxon>Pectinoidea</taxon>
        <taxon>Pectinidae</taxon>
        <taxon>Mizuhopecten</taxon>
    </lineage>
</organism>
<accession>A0A210PUW2</accession>
<feature type="signal peptide" evidence="1">
    <location>
        <begin position="1"/>
        <end position="25"/>
    </location>
</feature>
<evidence type="ECO:0000313" key="3">
    <source>
        <dbReference type="Proteomes" id="UP000242188"/>
    </source>
</evidence>
<dbReference type="OrthoDB" id="6272653at2759"/>
<dbReference type="GO" id="GO:0005615">
    <property type="term" value="C:extracellular space"/>
    <property type="evidence" value="ECO:0007669"/>
    <property type="project" value="TreeGrafter"/>
</dbReference>
<name>A0A210PUW2_MIZYE</name>
<comment type="caution">
    <text evidence="2">The sequence shown here is derived from an EMBL/GenBank/DDBJ whole genome shotgun (WGS) entry which is preliminary data.</text>
</comment>
<dbReference type="AlphaFoldDB" id="A0A210PUW2"/>
<evidence type="ECO:0000313" key="2">
    <source>
        <dbReference type="EMBL" id="OWF40245.1"/>
    </source>
</evidence>
<evidence type="ECO:0000256" key="1">
    <source>
        <dbReference type="SAM" id="SignalP"/>
    </source>
</evidence>
<evidence type="ECO:0008006" key="4">
    <source>
        <dbReference type="Google" id="ProtNLM"/>
    </source>
</evidence>
<feature type="chain" id="PRO_5013143432" description="Short-chain collagen C4" evidence="1">
    <location>
        <begin position="26"/>
        <end position="264"/>
    </location>
</feature>
<gene>
    <name evidence="2" type="ORF">KP79_PYT16770</name>
</gene>
<dbReference type="PANTHER" id="PTHR24024">
    <property type="entry name" value="PULMONARY SURFACTANT-ASSOCIATED PROTEIN A"/>
    <property type="match status" value="1"/>
</dbReference>
<dbReference type="EMBL" id="NEDP02005477">
    <property type="protein sequence ID" value="OWF40245.1"/>
    <property type="molecule type" value="Genomic_DNA"/>
</dbReference>
<sequence length="264" mass="29024">MTAPSMRTVYFAFLVIYKLDVCVQSADTGKLDKRILLSDPEYVQQQLTHLQAELQSLQVTVLTQTSEISSLRQQMAQTRPGGVTFVRWGRTDCPVNITDLVYSGYAGGSYYDETGGAANHVCLPRDPVWGAHKSVASDDYAGRMYGAEYESNNGHSPFGQNVHNQDVPCAVCRATTFTSSIMIPGRAECYGGWTEAYRGDLASGYYKFSAPSEYVCVDEHVESLDGGIADQNGVLFFGVKAECGSLRCPPYEQDKYLSCVVCMK</sequence>
<reference evidence="2 3" key="1">
    <citation type="journal article" date="2017" name="Nat. Ecol. Evol.">
        <title>Scallop genome provides insights into evolution of bilaterian karyotype and development.</title>
        <authorList>
            <person name="Wang S."/>
            <person name="Zhang J."/>
            <person name="Jiao W."/>
            <person name="Li J."/>
            <person name="Xun X."/>
            <person name="Sun Y."/>
            <person name="Guo X."/>
            <person name="Huan P."/>
            <person name="Dong B."/>
            <person name="Zhang L."/>
            <person name="Hu X."/>
            <person name="Sun X."/>
            <person name="Wang J."/>
            <person name="Zhao C."/>
            <person name="Wang Y."/>
            <person name="Wang D."/>
            <person name="Huang X."/>
            <person name="Wang R."/>
            <person name="Lv J."/>
            <person name="Li Y."/>
            <person name="Zhang Z."/>
            <person name="Liu B."/>
            <person name="Lu W."/>
            <person name="Hui Y."/>
            <person name="Liang J."/>
            <person name="Zhou Z."/>
            <person name="Hou R."/>
            <person name="Li X."/>
            <person name="Liu Y."/>
            <person name="Li H."/>
            <person name="Ning X."/>
            <person name="Lin Y."/>
            <person name="Zhao L."/>
            <person name="Xing Q."/>
            <person name="Dou J."/>
            <person name="Li Y."/>
            <person name="Mao J."/>
            <person name="Guo H."/>
            <person name="Dou H."/>
            <person name="Li T."/>
            <person name="Mu C."/>
            <person name="Jiang W."/>
            <person name="Fu Q."/>
            <person name="Fu X."/>
            <person name="Miao Y."/>
            <person name="Liu J."/>
            <person name="Yu Q."/>
            <person name="Li R."/>
            <person name="Liao H."/>
            <person name="Li X."/>
            <person name="Kong Y."/>
            <person name="Jiang Z."/>
            <person name="Chourrout D."/>
            <person name="Li R."/>
            <person name="Bao Z."/>
        </authorList>
    </citation>
    <scope>NUCLEOTIDE SEQUENCE [LARGE SCALE GENOMIC DNA]</scope>
    <source>
        <strain evidence="2 3">PY_sf001</strain>
    </source>
</reference>